<gene>
    <name evidence="1" type="ORF">SPTER_15460</name>
</gene>
<dbReference type="AlphaFoldDB" id="A0A517DSD3"/>
<dbReference type="InterPro" id="IPR035198">
    <property type="entry name" value="SU10_MCP"/>
</dbReference>
<dbReference type="OrthoDB" id="1683486at2"/>
<dbReference type="EMBL" id="CP036259">
    <property type="protein sequence ID" value="QDR80227.1"/>
    <property type="molecule type" value="Genomic_DNA"/>
</dbReference>
<keyword evidence="2" id="KW-1185">Reference proteome</keyword>
<organism evidence="1 2">
    <name type="scientific">Sporomusa termitida</name>
    <dbReference type="NCBI Taxonomy" id="2377"/>
    <lineage>
        <taxon>Bacteria</taxon>
        <taxon>Bacillati</taxon>
        <taxon>Bacillota</taxon>
        <taxon>Negativicutes</taxon>
        <taxon>Selenomonadales</taxon>
        <taxon>Sporomusaceae</taxon>
        <taxon>Sporomusa</taxon>
    </lineage>
</organism>
<proteinExistence type="predicted"/>
<reference evidence="1 2" key="1">
    <citation type="submission" date="2019-02" db="EMBL/GenBank/DDBJ databases">
        <title>Closed genome of Sporomusa termitida DSM 4440.</title>
        <authorList>
            <person name="Poehlein A."/>
            <person name="Daniel R."/>
        </authorList>
    </citation>
    <scope>NUCLEOTIDE SEQUENCE [LARGE SCALE GENOMIC DNA]</scope>
    <source>
        <strain evidence="1 2">DSM 4440</strain>
    </source>
</reference>
<dbReference type="Pfam" id="PF17236">
    <property type="entry name" value="SU10_MCP"/>
    <property type="match status" value="1"/>
</dbReference>
<evidence type="ECO:0000313" key="1">
    <source>
        <dbReference type="EMBL" id="QDR80227.1"/>
    </source>
</evidence>
<protein>
    <recommendedName>
        <fullName evidence="3">Phage major capsid protein E</fullName>
    </recommendedName>
</protein>
<evidence type="ECO:0008006" key="3">
    <source>
        <dbReference type="Google" id="ProtNLM"/>
    </source>
</evidence>
<dbReference type="KEGG" id="sted:SPTER_15460"/>
<accession>A0A517DSD3</accession>
<dbReference type="Proteomes" id="UP000320776">
    <property type="component" value="Chromosome"/>
</dbReference>
<sequence>MAKGSHSYTTVGTVEDISDIITNIAPDDTPLLTMFGKGKADNTTVSELNDALPTPQNDPQLEGSDYVPEEVDARSRIDNHTQIFDRVFFITTTQKAVKKYGVKDEVLYQLDKYMKGIAMDLEAVLVTSDSTAQHTASVPGRMGGIPYFNTVNVIDTSTRTPASVFDEEGFNDAIEKAWTAGGNPKIAVMSMSEKRKANNTFGEDSKTSKQRGQKDKKVIGPIDFYESDAGVIKLMPHRMINRAVDPETGKLGTLKTTGRRVEIIDPQYFKPAFLIPFHVEELGKKGKRFEKAISGEVTLRCRSKEAHAAMTGIGTAG</sequence>
<name>A0A517DSD3_9FIRM</name>
<evidence type="ECO:0000313" key="2">
    <source>
        <dbReference type="Proteomes" id="UP000320776"/>
    </source>
</evidence>